<gene>
    <name evidence="5" type="ORF">RWD45_12535</name>
</gene>
<dbReference type="SUPFAM" id="SSF51215">
    <property type="entry name" value="Regulatory protein AraC"/>
    <property type="match status" value="1"/>
</dbReference>
<dbReference type="EMBL" id="JAWDIQ010000002">
    <property type="protein sequence ID" value="MDY0409243.1"/>
    <property type="molecule type" value="Genomic_DNA"/>
</dbReference>
<keyword evidence="3" id="KW-0804">Transcription</keyword>
<comment type="caution">
    <text evidence="5">The sequence shown here is derived from an EMBL/GenBank/DDBJ whole genome shotgun (WGS) entry which is preliminary data.</text>
</comment>
<dbReference type="Pfam" id="PF07883">
    <property type="entry name" value="Cupin_2"/>
    <property type="match status" value="1"/>
</dbReference>
<protein>
    <submittedName>
        <fullName evidence="5">AraC family transcriptional regulator</fullName>
    </submittedName>
</protein>
<name>A0ABU5CS98_9BACI</name>
<sequence>MAYEVYKMQDVPEAPLSFELLYITHSEYDKGWHSTAHTHHFTELFYIVKGKGAFVLPNHEVPVKANDLVIINPNIEHTERSNSQDSLEYIALGLEGISFSIPQEKKQTQIGLFTYQADKDSILFFLNKLLNEVQHRHLDYEVICRNIIEILIIKLQREKNIIVQQKKSYRMNQSVALVKHYICQNFRDPITLDTLASVGNINKYYLAHIFKEEIGISPIGYLNQVRIKEAQILLETTDYTIAEIASFNGFSSQSFFSQAFKRETKQTPSQYRMKHGDG</sequence>
<dbReference type="Proteomes" id="UP001275315">
    <property type="component" value="Unassembled WGS sequence"/>
</dbReference>
<dbReference type="InterPro" id="IPR037923">
    <property type="entry name" value="HTH-like"/>
</dbReference>
<feature type="domain" description="HTH araC/xylS-type" evidence="4">
    <location>
        <begin position="176"/>
        <end position="274"/>
    </location>
</feature>
<keyword evidence="1" id="KW-0805">Transcription regulation</keyword>
<evidence type="ECO:0000256" key="3">
    <source>
        <dbReference type="ARBA" id="ARBA00023163"/>
    </source>
</evidence>
<evidence type="ECO:0000259" key="4">
    <source>
        <dbReference type="PROSITE" id="PS01124"/>
    </source>
</evidence>
<dbReference type="SUPFAM" id="SSF46689">
    <property type="entry name" value="Homeodomain-like"/>
    <property type="match status" value="2"/>
</dbReference>
<evidence type="ECO:0000313" key="5">
    <source>
        <dbReference type="EMBL" id="MDY0409243.1"/>
    </source>
</evidence>
<dbReference type="PANTHER" id="PTHR43280:SF2">
    <property type="entry name" value="HTH-TYPE TRANSCRIPTIONAL REGULATOR EXSA"/>
    <property type="match status" value="1"/>
</dbReference>
<dbReference type="InterPro" id="IPR013096">
    <property type="entry name" value="Cupin_2"/>
</dbReference>
<organism evidence="5 6">
    <name type="scientific">Paracerasibacillus soli</name>
    <dbReference type="NCBI Taxonomy" id="480284"/>
    <lineage>
        <taxon>Bacteria</taxon>
        <taxon>Bacillati</taxon>
        <taxon>Bacillota</taxon>
        <taxon>Bacilli</taxon>
        <taxon>Bacillales</taxon>
        <taxon>Bacillaceae</taxon>
        <taxon>Paracerasibacillus</taxon>
    </lineage>
</organism>
<dbReference type="InterPro" id="IPR018060">
    <property type="entry name" value="HTH_AraC"/>
</dbReference>
<dbReference type="Gene3D" id="1.10.10.60">
    <property type="entry name" value="Homeodomain-like"/>
    <property type="match status" value="2"/>
</dbReference>
<proteinExistence type="predicted"/>
<dbReference type="SMART" id="SM00342">
    <property type="entry name" value="HTH_ARAC"/>
    <property type="match status" value="1"/>
</dbReference>
<dbReference type="PRINTS" id="PR00032">
    <property type="entry name" value="HTHARAC"/>
</dbReference>
<evidence type="ECO:0000313" key="6">
    <source>
        <dbReference type="Proteomes" id="UP001275315"/>
    </source>
</evidence>
<dbReference type="PANTHER" id="PTHR43280">
    <property type="entry name" value="ARAC-FAMILY TRANSCRIPTIONAL REGULATOR"/>
    <property type="match status" value="1"/>
</dbReference>
<dbReference type="InterPro" id="IPR014710">
    <property type="entry name" value="RmlC-like_jellyroll"/>
</dbReference>
<dbReference type="InterPro" id="IPR009057">
    <property type="entry name" value="Homeodomain-like_sf"/>
</dbReference>
<dbReference type="Pfam" id="PF12833">
    <property type="entry name" value="HTH_18"/>
    <property type="match status" value="1"/>
</dbReference>
<keyword evidence="6" id="KW-1185">Reference proteome</keyword>
<dbReference type="RefSeq" id="WP_320380047.1">
    <property type="nucleotide sequence ID" value="NZ_JAWDIQ010000002.1"/>
</dbReference>
<dbReference type="PROSITE" id="PS01124">
    <property type="entry name" value="HTH_ARAC_FAMILY_2"/>
    <property type="match status" value="1"/>
</dbReference>
<dbReference type="InterPro" id="IPR020449">
    <property type="entry name" value="Tscrpt_reg_AraC-type_HTH"/>
</dbReference>
<dbReference type="Gene3D" id="2.60.120.10">
    <property type="entry name" value="Jelly Rolls"/>
    <property type="match status" value="1"/>
</dbReference>
<keyword evidence="2" id="KW-0238">DNA-binding</keyword>
<accession>A0ABU5CS98</accession>
<evidence type="ECO:0000256" key="1">
    <source>
        <dbReference type="ARBA" id="ARBA00023015"/>
    </source>
</evidence>
<reference evidence="5 6" key="1">
    <citation type="submission" date="2023-10" db="EMBL/GenBank/DDBJ databases">
        <title>Virgibacillus soli CC-YMP-6 genome.</title>
        <authorList>
            <person name="Miliotis G."/>
            <person name="Sengupta P."/>
            <person name="Hameed A."/>
            <person name="Chuvochina M."/>
            <person name="Mcdonagh F."/>
            <person name="Simpson A.C."/>
            <person name="Singh N.K."/>
            <person name="Rekha P.D."/>
            <person name="Raman K."/>
            <person name="Hugenholtz P."/>
            <person name="Venkateswaran K."/>
        </authorList>
    </citation>
    <scope>NUCLEOTIDE SEQUENCE [LARGE SCALE GENOMIC DNA]</scope>
    <source>
        <strain evidence="5 6">CC-YMP-6</strain>
    </source>
</reference>
<evidence type="ECO:0000256" key="2">
    <source>
        <dbReference type="ARBA" id="ARBA00023125"/>
    </source>
</evidence>